<dbReference type="PANTHER" id="PTHR21557">
    <property type="entry name" value="CORDON-BLEU"/>
    <property type="match status" value="1"/>
</dbReference>
<evidence type="ECO:0000313" key="3">
    <source>
        <dbReference type="EMBL" id="KAK9888874.1"/>
    </source>
</evidence>
<feature type="region of interest" description="Disordered" evidence="1">
    <location>
        <begin position="354"/>
        <end position="430"/>
    </location>
</feature>
<evidence type="ECO:0000259" key="2">
    <source>
        <dbReference type="Pfam" id="PF02196"/>
    </source>
</evidence>
<dbReference type="PANTHER" id="PTHR21557:SF2">
    <property type="entry name" value="CORDON-BLEU PROTEIN-LIKE 1"/>
    <property type="match status" value="1"/>
</dbReference>
<organism evidence="3 4">
    <name type="scientific">Henosepilachna vigintioctopunctata</name>
    <dbReference type="NCBI Taxonomy" id="420089"/>
    <lineage>
        <taxon>Eukaryota</taxon>
        <taxon>Metazoa</taxon>
        <taxon>Ecdysozoa</taxon>
        <taxon>Arthropoda</taxon>
        <taxon>Hexapoda</taxon>
        <taxon>Insecta</taxon>
        <taxon>Pterygota</taxon>
        <taxon>Neoptera</taxon>
        <taxon>Endopterygota</taxon>
        <taxon>Coleoptera</taxon>
        <taxon>Polyphaga</taxon>
        <taxon>Cucujiformia</taxon>
        <taxon>Coccinelloidea</taxon>
        <taxon>Coccinellidae</taxon>
        <taxon>Epilachninae</taxon>
        <taxon>Epilachnini</taxon>
        <taxon>Henosepilachna</taxon>
    </lineage>
</organism>
<keyword evidence="4" id="KW-1185">Reference proteome</keyword>
<dbReference type="GO" id="GO:0007165">
    <property type="term" value="P:signal transduction"/>
    <property type="evidence" value="ECO:0007669"/>
    <property type="project" value="InterPro"/>
</dbReference>
<evidence type="ECO:0000256" key="1">
    <source>
        <dbReference type="SAM" id="MobiDB-lite"/>
    </source>
</evidence>
<feature type="domain" description="RBD" evidence="2">
    <location>
        <begin position="137"/>
        <end position="186"/>
    </location>
</feature>
<dbReference type="InterPro" id="IPR039895">
    <property type="entry name" value="COBL-like"/>
</dbReference>
<dbReference type="Gene3D" id="3.10.20.90">
    <property type="entry name" value="Phosphatidylinositol 3-kinase Catalytic Subunit, Chain A, domain 1"/>
    <property type="match status" value="1"/>
</dbReference>
<feature type="compositionally biased region" description="Polar residues" evidence="1">
    <location>
        <begin position="408"/>
        <end position="430"/>
    </location>
</feature>
<dbReference type="EMBL" id="JARQZJ010000121">
    <property type="protein sequence ID" value="KAK9888874.1"/>
    <property type="molecule type" value="Genomic_DNA"/>
</dbReference>
<sequence>MFTCLFCAKVRMHRSTTMLHITEDTPADMLSGAMDLTIHLPSGKTTKMCVERSTPMMDLLVQITTNHQLQITNYTLQPLQISPDSSFSEKILSYYPNTPIGALDTQHVRIVPKTKTLPAQKTVPVGHQPFESTFRLKVHLPRNQLFVTRVSRHVHIGDIMRKVCEEKNLDPKKCEVRHPGNFDEVLDPKLTLNDYMITEIYLILKGKEEERKHLHSKTGGGVFNLIFRRGKTNSVSTSTSAPVYSEGSRSVTPPVAPVQIITPPKPDTQPEKPKVPLRKRRPAPKPPIPVDKPQNDNAEGKVSSIVSDNSATSDICVKNETNVMICHSRHSSDSSGYHETSILSDHCNTSLPRRSIGLEGDRMGKSLNRHSQSIGNLSKMTEQSRSTSSLAFAGRKKKAAPPPPKFLQDSSSSKPATQKPSPLVASQTPVDYNQSNIGKVSHVPAYNYSTLVSDVNEYVNRDVTGEKVEAGKSKSLNIMNLKRTKTILSVTLRQFLKKLSFRRINKASCPSPFEGTLTLGKIYGEGDVKETSHVILKESGKEDILSVTIYESVNCFDSNQLNSVNEHIFSTEELKEYSSNSSASSDAVDYHLNLNEFEIHELNFENEEVEQPSQEFVLYQAPLSSFKTPEINTNISESNNFESIVPIENTSGETEDKASITSEPEMTICSKESSKVVGANFELLLDRNDFISQLNKILFEGTEEFV</sequence>
<reference evidence="3 4" key="1">
    <citation type="submission" date="2023-03" db="EMBL/GenBank/DDBJ databases">
        <title>Genome insight into feeding habits of ladybird beetles.</title>
        <authorList>
            <person name="Li H.-S."/>
            <person name="Huang Y.-H."/>
            <person name="Pang H."/>
        </authorList>
    </citation>
    <scope>NUCLEOTIDE SEQUENCE [LARGE SCALE GENOMIC DNA]</scope>
    <source>
        <strain evidence="3">SYSU_2023b</strain>
        <tissue evidence="3">Whole body</tissue>
    </source>
</reference>
<feature type="compositionally biased region" description="Polar residues" evidence="1">
    <location>
        <begin position="234"/>
        <end position="251"/>
    </location>
</feature>
<comment type="caution">
    <text evidence="3">The sequence shown here is derived from an EMBL/GenBank/DDBJ whole genome shotgun (WGS) entry which is preliminary data.</text>
</comment>
<feature type="compositionally biased region" description="Polar residues" evidence="1">
    <location>
        <begin position="369"/>
        <end position="390"/>
    </location>
</feature>
<gene>
    <name evidence="3" type="ORF">WA026_001095</name>
</gene>
<accession>A0AAW1V0M4</accession>
<dbReference type="InterPro" id="IPR029071">
    <property type="entry name" value="Ubiquitin-like_domsf"/>
</dbReference>
<dbReference type="SUPFAM" id="SSF54236">
    <property type="entry name" value="Ubiquitin-like"/>
    <property type="match status" value="1"/>
</dbReference>
<name>A0AAW1V0M4_9CUCU</name>
<protein>
    <recommendedName>
        <fullName evidence="2">RBD domain-containing protein</fullName>
    </recommendedName>
</protein>
<dbReference type="Proteomes" id="UP001431783">
    <property type="component" value="Unassembled WGS sequence"/>
</dbReference>
<dbReference type="Pfam" id="PF02196">
    <property type="entry name" value="RBD"/>
    <property type="match status" value="1"/>
</dbReference>
<dbReference type="GO" id="GO:0003785">
    <property type="term" value="F:actin monomer binding"/>
    <property type="evidence" value="ECO:0007669"/>
    <property type="project" value="InterPro"/>
</dbReference>
<feature type="region of interest" description="Disordered" evidence="1">
    <location>
        <begin position="234"/>
        <end position="304"/>
    </location>
</feature>
<evidence type="ECO:0000313" key="4">
    <source>
        <dbReference type="Proteomes" id="UP001431783"/>
    </source>
</evidence>
<dbReference type="AlphaFoldDB" id="A0AAW1V0M4"/>
<dbReference type="InterPro" id="IPR003116">
    <property type="entry name" value="RBD_dom"/>
</dbReference>
<proteinExistence type="predicted"/>